<evidence type="ECO:0000313" key="1">
    <source>
        <dbReference type="EMBL" id="GFT85301.1"/>
    </source>
</evidence>
<comment type="caution">
    <text evidence="1">The sequence shown here is derived from an EMBL/GenBank/DDBJ whole genome shotgun (WGS) entry which is preliminary data.</text>
</comment>
<reference evidence="1" key="1">
    <citation type="submission" date="2020-08" db="EMBL/GenBank/DDBJ databases">
        <title>Multicomponent nature underlies the extraordinary mechanical properties of spider dragline silk.</title>
        <authorList>
            <person name="Kono N."/>
            <person name="Nakamura H."/>
            <person name="Mori M."/>
            <person name="Yoshida Y."/>
            <person name="Ohtoshi R."/>
            <person name="Malay A.D."/>
            <person name="Moran D.A.P."/>
            <person name="Tomita M."/>
            <person name="Numata K."/>
            <person name="Arakawa K."/>
        </authorList>
    </citation>
    <scope>NUCLEOTIDE SEQUENCE</scope>
</reference>
<proteinExistence type="predicted"/>
<protein>
    <submittedName>
        <fullName evidence="1">Uncharacterized protein</fullName>
    </submittedName>
</protein>
<dbReference type="AlphaFoldDB" id="A0A8X6PVE3"/>
<evidence type="ECO:0000313" key="2">
    <source>
        <dbReference type="Proteomes" id="UP000887013"/>
    </source>
</evidence>
<keyword evidence="2" id="KW-1185">Reference proteome</keyword>
<accession>A0A8X6PVE3</accession>
<gene>
    <name evidence="1" type="ORF">NPIL_477251</name>
</gene>
<dbReference type="Proteomes" id="UP000887013">
    <property type="component" value="Unassembled WGS sequence"/>
</dbReference>
<organism evidence="1 2">
    <name type="scientific">Nephila pilipes</name>
    <name type="common">Giant wood spider</name>
    <name type="synonym">Nephila maculata</name>
    <dbReference type="NCBI Taxonomy" id="299642"/>
    <lineage>
        <taxon>Eukaryota</taxon>
        <taxon>Metazoa</taxon>
        <taxon>Ecdysozoa</taxon>
        <taxon>Arthropoda</taxon>
        <taxon>Chelicerata</taxon>
        <taxon>Arachnida</taxon>
        <taxon>Araneae</taxon>
        <taxon>Araneomorphae</taxon>
        <taxon>Entelegynae</taxon>
        <taxon>Araneoidea</taxon>
        <taxon>Nephilidae</taxon>
        <taxon>Nephila</taxon>
    </lineage>
</organism>
<dbReference type="EMBL" id="BMAW01023919">
    <property type="protein sequence ID" value="GFT85301.1"/>
    <property type="molecule type" value="Genomic_DNA"/>
</dbReference>
<sequence length="148" mass="16912">MVMSLVFQTSPTFLNSTLRKNDEFVFASCRKNIALERMLRKSISLPRQRPAQWAHRKRNDLMALAALIYESLDSNELNLSLISRTGFLFLRFLNAPNGSIASIRIFHIKHSDIPNVVFEDSNLPQSKINGFPKGDRNVFDTFAATYFA</sequence>
<name>A0A8X6PVE3_NEPPI</name>